<gene>
    <name evidence="2" type="ORF">FCC1311_076802</name>
</gene>
<evidence type="ECO:0000313" key="3">
    <source>
        <dbReference type="Proteomes" id="UP000241890"/>
    </source>
</evidence>
<organism evidence="2 3">
    <name type="scientific">Hondaea fermentalgiana</name>
    <dbReference type="NCBI Taxonomy" id="2315210"/>
    <lineage>
        <taxon>Eukaryota</taxon>
        <taxon>Sar</taxon>
        <taxon>Stramenopiles</taxon>
        <taxon>Bigyra</taxon>
        <taxon>Labyrinthulomycetes</taxon>
        <taxon>Thraustochytrida</taxon>
        <taxon>Thraustochytriidae</taxon>
        <taxon>Hondaea</taxon>
    </lineage>
</organism>
<evidence type="ECO:0000256" key="1">
    <source>
        <dbReference type="SAM" id="MobiDB-lite"/>
    </source>
</evidence>
<comment type="caution">
    <text evidence="2">The sequence shown here is derived from an EMBL/GenBank/DDBJ whole genome shotgun (WGS) entry which is preliminary data.</text>
</comment>
<dbReference type="Proteomes" id="UP000241890">
    <property type="component" value="Unassembled WGS sequence"/>
</dbReference>
<sequence>MEQRQVVVPGSAACAVGTSSDGKSVPELHSALLAAQRRLRTEDATAIVQELRAGPQFTRQVRARRSAAQTQQKRRSTVRNGARGTQRLVFISAQSVEDAVLVRRLEDSVLAKALVILPDSHWTAVHPIRRAGQADETAVRLAAQVVELLQKKEANGTLFWLGTRQGKGRSYEELSEWIASMSDPATGNRYAALQLGATWWRRRFPVPSVPPRFTRSGEKVARNVLSTSCEPSSLLELLHQSNPQVFQFMT</sequence>
<feature type="region of interest" description="Disordered" evidence="1">
    <location>
        <begin position="59"/>
        <end position="80"/>
    </location>
</feature>
<dbReference type="InParanoid" id="A0A2R5GKL9"/>
<evidence type="ECO:0000313" key="2">
    <source>
        <dbReference type="EMBL" id="GBG31456.1"/>
    </source>
</evidence>
<protein>
    <submittedName>
        <fullName evidence="2">Uncharacterized protein</fullName>
    </submittedName>
</protein>
<dbReference type="AlphaFoldDB" id="A0A2R5GKL9"/>
<keyword evidence="3" id="KW-1185">Reference proteome</keyword>
<accession>A0A2R5GKL9</accession>
<proteinExistence type="predicted"/>
<reference evidence="2 3" key="1">
    <citation type="submission" date="2017-12" db="EMBL/GenBank/DDBJ databases">
        <title>Sequencing, de novo assembly and annotation of complete genome of a new Thraustochytrid species, strain FCC1311.</title>
        <authorList>
            <person name="Sedici K."/>
            <person name="Godart F."/>
            <person name="Aiese Cigliano R."/>
            <person name="Sanseverino W."/>
            <person name="Barakat M."/>
            <person name="Ortet P."/>
            <person name="Marechal E."/>
            <person name="Cagnac O."/>
            <person name="Amato A."/>
        </authorList>
    </citation>
    <scope>NUCLEOTIDE SEQUENCE [LARGE SCALE GENOMIC DNA]</scope>
</reference>
<name>A0A2R5GKL9_9STRA</name>
<dbReference type="EMBL" id="BEYU01000098">
    <property type="protein sequence ID" value="GBG31456.1"/>
    <property type="molecule type" value="Genomic_DNA"/>
</dbReference>